<organism evidence="2 3">
    <name type="scientific">Flavihumibacter fluminis</name>
    <dbReference type="NCBI Taxonomy" id="2909236"/>
    <lineage>
        <taxon>Bacteria</taxon>
        <taxon>Pseudomonadati</taxon>
        <taxon>Bacteroidota</taxon>
        <taxon>Chitinophagia</taxon>
        <taxon>Chitinophagales</taxon>
        <taxon>Chitinophagaceae</taxon>
        <taxon>Flavihumibacter</taxon>
    </lineage>
</organism>
<accession>A0ABS9BGG6</accession>
<keyword evidence="1" id="KW-0812">Transmembrane</keyword>
<comment type="caution">
    <text evidence="2">The sequence shown here is derived from an EMBL/GenBank/DDBJ whole genome shotgun (WGS) entry which is preliminary data.</text>
</comment>
<dbReference type="EMBL" id="JAKEVY010000001">
    <property type="protein sequence ID" value="MCF1713756.1"/>
    <property type="molecule type" value="Genomic_DNA"/>
</dbReference>
<name>A0ABS9BGG6_9BACT</name>
<keyword evidence="1" id="KW-1133">Transmembrane helix</keyword>
<keyword evidence="3" id="KW-1185">Reference proteome</keyword>
<feature type="transmembrane region" description="Helical" evidence="1">
    <location>
        <begin position="170"/>
        <end position="188"/>
    </location>
</feature>
<feature type="transmembrane region" description="Helical" evidence="1">
    <location>
        <begin position="95"/>
        <end position="116"/>
    </location>
</feature>
<dbReference type="Pfam" id="PF05982">
    <property type="entry name" value="Sbt_1"/>
    <property type="match status" value="1"/>
</dbReference>
<gene>
    <name evidence="2" type="ORF">L0U88_03815</name>
</gene>
<keyword evidence="1" id="KW-0472">Membrane</keyword>
<protein>
    <submittedName>
        <fullName evidence="2">Sodium-dependent bicarbonate transport family permease</fullName>
    </submittedName>
</protein>
<dbReference type="InterPro" id="IPR010293">
    <property type="entry name" value="Sbt_1"/>
</dbReference>
<dbReference type="RefSeq" id="WP_234864284.1">
    <property type="nucleotide sequence ID" value="NZ_JAKEVY010000001.1"/>
</dbReference>
<dbReference type="Proteomes" id="UP001200145">
    <property type="component" value="Unassembled WGS sequence"/>
</dbReference>
<dbReference type="PANTHER" id="PTHR40400">
    <property type="entry name" value="SLR1512 PROTEIN"/>
    <property type="match status" value="1"/>
</dbReference>
<evidence type="ECO:0000313" key="2">
    <source>
        <dbReference type="EMBL" id="MCF1713756.1"/>
    </source>
</evidence>
<proteinExistence type="predicted"/>
<feature type="transmembrane region" description="Helical" evidence="1">
    <location>
        <begin position="231"/>
        <end position="252"/>
    </location>
</feature>
<sequence length="322" mass="34421">MNLTASLLSPMVLAFLLGVIATRLKSDLKFPESLHQSLTIYLMIAIGMKGGYKLSSVNFSEMIVPLLAAVLLSCCIPVWTYWIMRKSGKFDVYNAGALAAHYGSVSVATFSAAIAFHESSRIEYEGFMPGLLAIMEIPGILIAIALVRLYTPNRQDTKPASIDQIARELLAGKSTLLLIGFLIIGWLVGQTGWEQVAPLLDVPFKGLLTLFLLEAGLAAGKRLSDFKKGGWVLTFFGIVFPVLHAIAGIVIGHLAGLSVGGSTILGILAASASYIAAPAACRVALPEANPSYYLTAALAITFPFNIIIGIPLYRQLALYLCG</sequence>
<feature type="transmembrane region" description="Helical" evidence="1">
    <location>
        <begin position="62"/>
        <end position="83"/>
    </location>
</feature>
<feature type="transmembrane region" description="Helical" evidence="1">
    <location>
        <begin position="292"/>
        <end position="313"/>
    </location>
</feature>
<evidence type="ECO:0000313" key="3">
    <source>
        <dbReference type="Proteomes" id="UP001200145"/>
    </source>
</evidence>
<dbReference type="PANTHER" id="PTHR40400:SF1">
    <property type="entry name" value="SLR1512 PROTEIN"/>
    <property type="match status" value="1"/>
</dbReference>
<feature type="transmembrane region" description="Helical" evidence="1">
    <location>
        <begin position="264"/>
        <end position="285"/>
    </location>
</feature>
<reference evidence="2 3" key="1">
    <citation type="submission" date="2022-01" db="EMBL/GenBank/DDBJ databases">
        <title>Flavihumibacter sp. nov., isolated from sediment of a river.</title>
        <authorList>
            <person name="Liu H."/>
        </authorList>
    </citation>
    <scope>NUCLEOTIDE SEQUENCE [LARGE SCALE GENOMIC DNA]</scope>
    <source>
        <strain evidence="2 3">RY-1</strain>
    </source>
</reference>
<evidence type="ECO:0000256" key="1">
    <source>
        <dbReference type="SAM" id="Phobius"/>
    </source>
</evidence>
<feature type="transmembrane region" description="Helical" evidence="1">
    <location>
        <begin position="128"/>
        <end position="150"/>
    </location>
</feature>